<dbReference type="EMBL" id="LUCM01002457">
    <property type="protein sequence ID" value="KAA0197317.1"/>
    <property type="molecule type" value="Genomic_DNA"/>
</dbReference>
<dbReference type="Proteomes" id="UP000728185">
    <property type="component" value="Unassembled WGS sequence"/>
</dbReference>
<dbReference type="GO" id="GO:0016020">
    <property type="term" value="C:membrane"/>
    <property type="evidence" value="ECO:0007669"/>
    <property type="project" value="UniProtKB-SubCell"/>
</dbReference>
<sequence>MSPANGEAERLVRRVDQGENISVTHIDWRELLLFYSADDVAKILEYWRHDGCLDIGNDAAVGVPENYAFPEKKPDKQIRSIAEAVTGAVSCTCTVPINWLKLIGQARGYGHKGTGFIEAYQCVLHEDGWLPLWVAAALAY</sequence>
<evidence type="ECO:0000313" key="5">
    <source>
        <dbReference type="Proteomes" id="UP000728185"/>
    </source>
</evidence>
<proteinExistence type="predicted"/>
<organism evidence="4 5">
    <name type="scientific">Fasciolopsis buskii</name>
    <dbReference type="NCBI Taxonomy" id="27845"/>
    <lineage>
        <taxon>Eukaryota</taxon>
        <taxon>Metazoa</taxon>
        <taxon>Spiralia</taxon>
        <taxon>Lophotrochozoa</taxon>
        <taxon>Platyhelminthes</taxon>
        <taxon>Trematoda</taxon>
        <taxon>Digenea</taxon>
        <taxon>Plagiorchiida</taxon>
        <taxon>Echinostomata</taxon>
        <taxon>Echinostomatoidea</taxon>
        <taxon>Fasciolidae</taxon>
        <taxon>Fasciolopsis</taxon>
    </lineage>
</organism>
<protein>
    <submittedName>
        <fullName evidence="4">Uncharacterized protein</fullName>
    </submittedName>
</protein>
<reference evidence="4" key="1">
    <citation type="submission" date="2019-05" db="EMBL/GenBank/DDBJ databases">
        <title>Annotation for the trematode Fasciolopsis buski.</title>
        <authorList>
            <person name="Choi Y.-J."/>
        </authorList>
    </citation>
    <scope>NUCLEOTIDE SEQUENCE</scope>
    <source>
        <strain evidence="4">HT</strain>
        <tissue evidence="4">Whole worm</tissue>
    </source>
</reference>
<keyword evidence="5" id="KW-1185">Reference proteome</keyword>
<dbReference type="InterPro" id="IPR023395">
    <property type="entry name" value="MCP_dom_sf"/>
</dbReference>
<keyword evidence="3" id="KW-0472">Membrane</keyword>
<evidence type="ECO:0000256" key="3">
    <source>
        <dbReference type="ARBA" id="ARBA00023136"/>
    </source>
</evidence>
<gene>
    <name evidence="4" type="ORF">FBUS_10777</name>
</gene>
<dbReference type="Gene3D" id="1.10.238.10">
    <property type="entry name" value="EF-hand"/>
    <property type="match status" value="1"/>
</dbReference>
<evidence type="ECO:0000256" key="1">
    <source>
        <dbReference type="ARBA" id="ARBA00004370"/>
    </source>
</evidence>
<dbReference type="OrthoDB" id="270584at2759"/>
<dbReference type="SUPFAM" id="SSF103506">
    <property type="entry name" value="Mitochondrial carrier"/>
    <property type="match status" value="1"/>
</dbReference>
<evidence type="ECO:0000256" key="2">
    <source>
        <dbReference type="ARBA" id="ARBA00022692"/>
    </source>
</evidence>
<dbReference type="AlphaFoldDB" id="A0A8E0VPL5"/>
<comment type="caution">
    <text evidence="4">The sequence shown here is derived from an EMBL/GenBank/DDBJ whole genome shotgun (WGS) entry which is preliminary data.</text>
</comment>
<comment type="subcellular location">
    <subcellularLocation>
        <location evidence="1">Membrane</location>
    </subcellularLocation>
</comment>
<accession>A0A8E0VPL5</accession>
<evidence type="ECO:0000313" key="4">
    <source>
        <dbReference type="EMBL" id="KAA0197317.1"/>
    </source>
</evidence>
<keyword evidence="2" id="KW-0812">Transmembrane</keyword>
<name>A0A8E0VPL5_9TREM</name>